<dbReference type="InterPro" id="IPR041247">
    <property type="entry name" value="Rad52_fam"/>
</dbReference>
<dbReference type="GO" id="GO:0005634">
    <property type="term" value="C:nucleus"/>
    <property type="evidence" value="ECO:0007669"/>
    <property type="project" value="TreeGrafter"/>
</dbReference>
<reference evidence="6" key="1">
    <citation type="submission" date="2021-06" db="EMBL/GenBank/DDBJ databases">
        <authorList>
            <person name="Kallberg Y."/>
            <person name="Tangrot J."/>
            <person name="Rosling A."/>
        </authorList>
    </citation>
    <scope>NUCLEOTIDE SEQUENCE</scope>
    <source>
        <strain evidence="6">CL551</strain>
    </source>
</reference>
<dbReference type="FunFam" id="3.30.390.80:FF:000001">
    <property type="entry name" value="DNA repair protein RAD52 homolog"/>
    <property type="match status" value="1"/>
</dbReference>
<dbReference type="GO" id="GO:0045002">
    <property type="term" value="P:double-strand break repair via single-strand annealing"/>
    <property type="evidence" value="ECO:0007669"/>
    <property type="project" value="TreeGrafter"/>
</dbReference>
<dbReference type="Gene3D" id="3.30.390.80">
    <property type="entry name" value="DNA repair protein Rad52/59/22"/>
    <property type="match status" value="1"/>
</dbReference>
<proteinExistence type="inferred from homology"/>
<evidence type="ECO:0000256" key="1">
    <source>
        <dbReference type="ARBA" id="ARBA00006638"/>
    </source>
</evidence>
<dbReference type="GO" id="GO:0003697">
    <property type="term" value="F:single-stranded DNA binding"/>
    <property type="evidence" value="ECO:0007669"/>
    <property type="project" value="UniProtKB-ARBA"/>
</dbReference>
<dbReference type="Proteomes" id="UP000789342">
    <property type="component" value="Unassembled WGS sequence"/>
</dbReference>
<dbReference type="InterPro" id="IPR007232">
    <property type="entry name" value="Rad52_Rad59_Rad22"/>
</dbReference>
<feature type="region of interest" description="Disordered" evidence="5">
    <location>
        <begin position="409"/>
        <end position="438"/>
    </location>
</feature>
<dbReference type="SUPFAM" id="SSF54768">
    <property type="entry name" value="dsRNA-binding domain-like"/>
    <property type="match status" value="1"/>
</dbReference>
<keyword evidence="7" id="KW-1185">Reference proteome</keyword>
<organism evidence="6 7">
    <name type="scientific">Acaulospora morrowiae</name>
    <dbReference type="NCBI Taxonomy" id="94023"/>
    <lineage>
        <taxon>Eukaryota</taxon>
        <taxon>Fungi</taxon>
        <taxon>Fungi incertae sedis</taxon>
        <taxon>Mucoromycota</taxon>
        <taxon>Glomeromycotina</taxon>
        <taxon>Glomeromycetes</taxon>
        <taxon>Diversisporales</taxon>
        <taxon>Acaulosporaceae</taxon>
        <taxon>Acaulospora</taxon>
    </lineage>
</organism>
<dbReference type="OrthoDB" id="206565at2759"/>
<keyword evidence="2" id="KW-0227">DNA damage</keyword>
<keyword evidence="4" id="KW-0234">DNA repair</keyword>
<feature type="region of interest" description="Disordered" evidence="5">
    <location>
        <begin position="225"/>
        <end position="245"/>
    </location>
</feature>
<evidence type="ECO:0000256" key="4">
    <source>
        <dbReference type="ARBA" id="ARBA00023204"/>
    </source>
</evidence>
<dbReference type="Pfam" id="PF04098">
    <property type="entry name" value="Rad52_Rad22"/>
    <property type="match status" value="1"/>
</dbReference>
<keyword evidence="3" id="KW-0233">DNA recombination</keyword>
<evidence type="ECO:0000256" key="5">
    <source>
        <dbReference type="SAM" id="MobiDB-lite"/>
    </source>
</evidence>
<protein>
    <submittedName>
        <fullName evidence="6">7046_t:CDS:1</fullName>
    </submittedName>
</protein>
<dbReference type="AlphaFoldDB" id="A0A9N9ACG1"/>
<dbReference type="GO" id="GO:0006312">
    <property type="term" value="P:mitotic recombination"/>
    <property type="evidence" value="ECO:0007669"/>
    <property type="project" value="TreeGrafter"/>
</dbReference>
<evidence type="ECO:0000256" key="3">
    <source>
        <dbReference type="ARBA" id="ARBA00023172"/>
    </source>
</evidence>
<sequence>MIPNGGRQNPFSCAVKRESETFRGATSYTPEEFERIQEKLSKQLGPEFISSRPGPAGAGKLIYIEGWKLINLANSVFGFNGWSSSIEDLTVDFVDCSDTGRYSVGVSANCKVILKDGTYHADVGYGSCENQKSKAAAFEKAKKEAMTDALKRALRTFGNMLGNCLYSRNYTAEIVKIKTPPVKLDVNNLYRLPEFSRPNDSCKNVTGQGNNANEISCTQREGVSSLSYSKNQDQSHNRSSIASSSQHLINNCSQNILNQPFNKSNIQATFGNPDSRQTNQLHNSPNQSNNTSHTSRSLSLRKQVTGNGTSAATDLHKTTDRENTSDPQVSTSFNTFGTQATNENVSNQTGDSKNSKVPIYKSANQIHNKDGSTGPSLNQANRESSSAASENVSTSKSIFLNIRSEKANVKAESVSTPVKELPNKNSIPTKPTGTDLDKPSPATIAAMYAEFDDKMGSFFSDFMVDETGIEFDDSFMFSCAADFQNARTNQSPLSKDCLVFDGDCSPIKRTEKNFTYEGVPDLNSPDEKFVQMKAQTNCNFTLSPQKTKASPKKQVQNHRKDLKLSDSTNVDQNTGKKRLNPSENAFVKSVAPKIVSNFNELNQSMKKRRV</sequence>
<dbReference type="PANTHER" id="PTHR12132:SF1">
    <property type="entry name" value="DNA REPAIR PROTEIN RAD52 HOMOLOG"/>
    <property type="match status" value="1"/>
</dbReference>
<accession>A0A9N9ACG1</accession>
<feature type="compositionally biased region" description="Low complexity" evidence="5">
    <location>
        <begin position="383"/>
        <end position="395"/>
    </location>
</feature>
<feature type="compositionally biased region" description="Polar residues" evidence="5">
    <location>
        <begin position="325"/>
        <end position="352"/>
    </location>
</feature>
<feature type="region of interest" description="Disordered" evidence="5">
    <location>
        <begin position="264"/>
        <end position="395"/>
    </location>
</feature>
<evidence type="ECO:0000313" key="7">
    <source>
        <dbReference type="Proteomes" id="UP000789342"/>
    </source>
</evidence>
<feature type="compositionally biased region" description="Polar residues" evidence="5">
    <location>
        <begin position="423"/>
        <end position="432"/>
    </location>
</feature>
<name>A0A9N9ACG1_9GLOM</name>
<dbReference type="PANTHER" id="PTHR12132">
    <property type="entry name" value="DNA REPAIR AND RECOMBINATION PROTEIN RAD52, RAD59"/>
    <property type="match status" value="1"/>
</dbReference>
<feature type="compositionally biased region" description="Basic and acidic residues" evidence="5">
    <location>
        <begin position="314"/>
        <end position="324"/>
    </location>
</feature>
<evidence type="ECO:0000256" key="2">
    <source>
        <dbReference type="ARBA" id="ARBA00022763"/>
    </source>
</evidence>
<feature type="region of interest" description="Disordered" evidence="5">
    <location>
        <begin position="542"/>
        <end position="583"/>
    </location>
</feature>
<gene>
    <name evidence="6" type="ORF">AMORRO_LOCUS4498</name>
</gene>
<dbReference type="EMBL" id="CAJVPV010002485">
    <property type="protein sequence ID" value="CAG8527253.1"/>
    <property type="molecule type" value="Genomic_DNA"/>
</dbReference>
<comment type="caution">
    <text evidence="6">The sequence shown here is derived from an EMBL/GenBank/DDBJ whole genome shotgun (WGS) entry which is preliminary data.</text>
</comment>
<feature type="compositionally biased region" description="Polar residues" evidence="5">
    <location>
        <begin position="264"/>
        <end position="312"/>
    </location>
</feature>
<comment type="similarity">
    <text evidence="1">Belongs to the RAD52 family.</text>
</comment>
<dbReference type="GO" id="GO:0000724">
    <property type="term" value="P:double-strand break repair via homologous recombination"/>
    <property type="evidence" value="ECO:0007669"/>
    <property type="project" value="TreeGrafter"/>
</dbReference>
<evidence type="ECO:0000313" key="6">
    <source>
        <dbReference type="EMBL" id="CAG8527253.1"/>
    </source>
</evidence>
<dbReference type="InterPro" id="IPR042525">
    <property type="entry name" value="Rad52_Rad59_Rad22_sf"/>
</dbReference>
<feature type="compositionally biased region" description="Polar residues" evidence="5">
    <location>
        <begin position="362"/>
        <end position="382"/>
    </location>
</feature>